<evidence type="ECO:0000256" key="2">
    <source>
        <dbReference type="ARBA" id="ARBA00048655"/>
    </source>
</evidence>
<dbReference type="Pfam" id="PF03881">
    <property type="entry name" value="Fructosamin_kin"/>
    <property type="match status" value="1"/>
</dbReference>
<comment type="caution">
    <text evidence="3">The sequence shown here is derived from an EMBL/GenBank/DDBJ whole genome shotgun (WGS) entry which is preliminary data.</text>
</comment>
<dbReference type="EC" id="2.7.1.172" evidence="1"/>
<sequence>MDPKLLDPSIVGAFPRGCRILTITKHGETNWSIGFKITVRLFIDPPKAQHAESFFVKITSRASYLPMAQAEYEGQLGLSRVIPQHTVKPVAWGSYRRFDHSQKLKTFTWFLAPFHTLRPATPRELSSMLPLIIKAIQQNSVSPSGKFGFHIAPFFGPPRMQHVTNWTSSWEEFFTREFRSNLAYLLHSRARELKDSELNDLVRLAEQFIVKVIPRLLRPLQTGGRNIKPVLLHGDLWHGNMSIDTATGQMIIFDPYAFYGHQEMKLQCWAHNRYHEVPGGSGLKLGKMIRRYEEVVRADEPVDDFEDRVRLSAARNEIASGGIVRKGEREEDWRGILEGVKEEMKRLLGKYPEGIAGFEMGLTPTAARAETQVARKRRRVRATL</sequence>
<organism evidence="3 4">
    <name type="scientific">Sordaria macrospora</name>
    <dbReference type="NCBI Taxonomy" id="5147"/>
    <lineage>
        <taxon>Eukaryota</taxon>
        <taxon>Fungi</taxon>
        <taxon>Dikarya</taxon>
        <taxon>Ascomycota</taxon>
        <taxon>Pezizomycotina</taxon>
        <taxon>Sordariomycetes</taxon>
        <taxon>Sordariomycetidae</taxon>
        <taxon>Sordariales</taxon>
        <taxon>Sordariaceae</taxon>
        <taxon>Sordaria</taxon>
    </lineage>
</organism>
<evidence type="ECO:0000256" key="1">
    <source>
        <dbReference type="ARBA" id="ARBA00011961"/>
    </source>
</evidence>
<accession>A0A8S8ZMB6</accession>
<proteinExistence type="predicted"/>
<dbReference type="OMA" id="FYGHHEM"/>
<dbReference type="SUPFAM" id="SSF56112">
    <property type="entry name" value="Protein kinase-like (PK-like)"/>
    <property type="match status" value="1"/>
</dbReference>
<dbReference type="GO" id="GO:0102193">
    <property type="term" value="F:protein-ribulosamine 3-kinase activity"/>
    <property type="evidence" value="ECO:0007669"/>
    <property type="project" value="UniProtKB-EC"/>
</dbReference>
<dbReference type="InterPro" id="IPR011009">
    <property type="entry name" value="Kinase-like_dom_sf"/>
</dbReference>
<dbReference type="Proteomes" id="UP000433876">
    <property type="component" value="Unassembled WGS sequence"/>
</dbReference>
<evidence type="ECO:0000313" key="4">
    <source>
        <dbReference type="Proteomes" id="UP000433876"/>
    </source>
</evidence>
<dbReference type="VEuPathDB" id="FungiDB:SMAC_03865"/>
<reference evidence="3 4" key="1">
    <citation type="submission" date="2017-07" db="EMBL/GenBank/DDBJ databases">
        <title>Genome sequence of the Sordaria macrospora wild type strain R19027.</title>
        <authorList>
            <person name="Nowrousian M."/>
            <person name="Teichert I."/>
            <person name="Kueck U."/>
        </authorList>
    </citation>
    <scope>NUCLEOTIDE SEQUENCE [LARGE SCALE GENOMIC DNA]</scope>
    <source>
        <strain evidence="3 4">R19027</strain>
        <tissue evidence="3">Mycelium</tissue>
    </source>
</reference>
<dbReference type="PANTHER" id="PTHR12149:SF8">
    <property type="entry name" value="PROTEIN-RIBULOSAMINE 3-KINASE"/>
    <property type="match status" value="1"/>
</dbReference>
<name>A0A8S8ZMB6_SORMA</name>
<dbReference type="PANTHER" id="PTHR12149">
    <property type="entry name" value="FRUCTOSAMINE 3 KINASE-RELATED PROTEIN"/>
    <property type="match status" value="1"/>
</dbReference>
<evidence type="ECO:0000313" key="3">
    <source>
        <dbReference type="EMBL" id="KAA8631183.1"/>
    </source>
</evidence>
<protein>
    <recommendedName>
        <fullName evidence="1">protein-ribulosamine 3-kinase</fullName>
        <ecNumber evidence="1">2.7.1.172</ecNumber>
    </recommendedName>
</protein>
<dbReference type="Gene3D" id="3.90.1200.10">
    <property type="match status" value="1"/>
</dbReference>
<gene>
    <name evidence="3" type="ORF">SMACR_03865</name>
</gene>
<comment type="catalytic activity">
    <reaction evidence="2">
        <text>N(6)-D-ribulosyl-L-lysyl-[protein] + ATP = N(6)-(3-O-phospho-D-ribulosyl)-L-lysyl-[protein] + ADP + H(+)</text>
        <dbReference type="Rhea" id="RHEA:48432"/>
        <dbReference type="Rhea" id="RHEA-COMP:12103"/>
        <dbReference type="Rhea" id="RHEA-COMP:12104"/>
        <dbReference type="ChEBI" id="CHEBI:15378"/>
        <dbReference type="ChEBI" id="CHEBI:30616"/>
        <dbReference type="ChEBI" id="CHEBI:90418"/>
        <dbReference type="ChEBI" id="CHEBI:90420"/>
        <dbReference type="ChEBI" id="CHEBI:456216"/>
        <dbReference type="EC" id="2.7.1.172"/>
    </reaction>
    <physiologicalReaction direction="left-to-right" evidence="2">
        <dbReference type="Rhea" id="RHEA:48433"/>
    </physiologicalReaction>
</comment>
<dbReference type="AlphaFoldDB" id="A0A8S8ZMB6"/>
<dbReference type="EMBL" id="NMPR01000084">
    <property type="protein sequence ID" value="KAA8631183.1"/>
    <property type="molecule type" value="Genomic_DNA"/>
</dbReference>
<dbReference type="InterPro" id="IPR016477">
    <property type="entry name" value="Fructo-/Ketosamine-3-kinase"/>
</dbReference>